<dbReference type="SUPFAM" id="SSF56281">
    <property type="entry name" value="Metallo-hydrolase/oxidoreductase"/>
    <property type="match status" value="1"/>
</dbReference>
<evidence type="ECO:0000313" key="3">
    <source>
        <dbReference type="Proteomes" id="UP001142400"/>
    </source>
</evidence>
<sequence length="319" mass="34796">MTNTYTRGLHEIAAGIWAWLLPDGGWGMSNAGLVQGEGQSFLVDTLFDLPLTTEMLDAMADLTASTPIQGVLNTHANSDHCFGNQLLDDTVTVYATSETDHEIQHGTTPERLHMLATSDFGPVLSPFLRSCFGAFDFTGITLRNADTVFDDSLTVTVGGRDVELLRLGPAHTVGDAIAHVPDAGVIFAGDLLFIGGTPIMWAGSLTNWLRACDRMTALDPTVVVPGHGPLTDVDGIAKMRGYLAHVKDRIADGVEAGRPWRETADRMDLDRYASWPQAERIVVTTYQAYRQAAVDTPQEDGIDLFGEMAAWQQRHVRKR</sequence>
<comment type="caution">
    <text evidence="2">The sequence shown here is derived from an EMBL/GenBank/DDBJ whole genome shotgun (WGS) entry which is preliminary data.</text>
</comment>
<name>A0A9X2M5V9_STRMQ</name>
<dbReference type="EMBL" id="JANIIC010000098">
    <property type="protein sequence ID" value="MCQ8835952.1"/>
    <property type="molecule type" value="Genomic_DNA"/>
</dbReference>
<dbReference type="RefSeq" id="WP_257636042.1">
    <property type="nucleotide sequence ID" value="NZ_JANIIC010000098.1"/>
</dbReference>
<evidence type="ECO:0000259" key="1">
    <source>
        <dbReference type="SMART" id="SM00849"/>
    </source>
</evidence>
<dbReference type="Proteomes" id="UP001142400">
    <property type="component" value="Unassembled WGS sequence"/>
</dbReference>
<dbReference type="SMART" id="SM00849">
    <property type="entry name" value="Lactamase_B"/>
    <property type="match status" value="1"/>
</dbReference>
<accession>A0A9X2M5V9</accession>
<reference evidence="2" key="1">
    <citation type="submission" date="2022-06" db="EMBL/GenBank/DDBJ databases">
        <title>WGS of actinobacteria.</title>
        <authorList>
            <person name="Thawai C."/>
        </authorList>
    </citation>
    <scope>NUCLEOTIDE SEQUENCE</scope>
    <source>
        <strain evidence="2">DSM 42010</strain>
    </source>
</reference>
<dbReference type="PANTHER" id="PTHR42951">
    <property type="entry name" value="METALLO-BETA-LACTAMASE DOMAIN-CONTAINING"/>
    <property type="match status" value="1"/>
</dbReference>
<evidence type="ECO:0000313" key="2">
    <source>
        <dbReference type="EMBL" id="MCQ8835952.1"/>
    </source>
</evidence>
<dbReference type="CDD" id="cd16282">
    <property type="entry name" value="metallo-hydrolase-like_MBL-fold"/>
    <property type="match status" value="1"/>
</dbReference>
<dbReference type="AlphaFoldDB" id="A0A9X2M5V9"/>
<dbReference type="InterPro" id="IPR036866">
    <property type="entry name" value="RibonucZ/Hydroxyglut_hydro"/>
</dbReference>
<protein>
    <submittedName>
        <fullName evidence="2">MBL fold metallo-hydrolase</fullName>
    </submittedName>
</protein>
<organism evidence="2 3">
    <name type="scientific">Streptomyces malaysiensis subsp. samsunensis</name>
    <dbReference type="NCBI Taxonomy" id="459658"/>
    <lineage>
        <taxon>Bacteria</taxon>
        <taxon>Bacillati</taxon>
        <taxon>Actinomycetota</taxon>
        <taxon>Actinomycetes</taxon>
        <taxon>Kitasatosporales</taxon>
        <taxon>Streptomycetaceae</taxon>
        <taxon>Streptomyces</taxon>
        <taxon>Streptomyces violaceusniger group</taxon>
    </lineage>
</organism>
<dbReference type="Pfam" id="PF00753">
    <property type="entry name" value="Lactamase_B"/>
    <property type="match status" value="1"/>
</dbReference>
<dbReference type="Gene3D" id="3.60.15.10">
    <property type="entry name" value="Ribonuclease Z/Hydroxyacylglutathione hydrolase-like"/>
    <property type="match status" value="1"/>
</dbReference>
<dbReference type="PANTHER" id="PTHR42951:SF4">
    <property type="entry name" value="ACYL-COENZYME A THIOESTERASE MBLAC2"/>
    <property type="match status" value="1"/>
</dbReference>
<gene>
    <name evidence="2" type="ORF">NQU54_44795</name>
</gene>
<dbReference type="InterPro" id="IPR050855">
    <property type="entry name" value="NDM-1-like"/>
</dbReference>
<feature type="domain" description="Metallo-beta-lactamase" evidence="1">
    <location>
        <begin position="28"/>
        <end position="227"/>
    </location>
</feature>
<dbReference type="InterPro" id="IPR001279">
    <property type="entry name" value="Metallo-B-lactamas"/>
</dbReference>
<proteinExistence type="predicted"/>
<keyword evidence="3" id="KW-1185">Reference proteome</keyword>